<feature type="region of interest" description="Disordered" evidence="1">
    <location>
        <begin position="17"/>
        <end position="73"/>
    </location>
</feature>
<name>A0A4C1V6Q7_EUMVA</name>
<dbReference type="Proteomes" id="UP000299102">
    <property type="component" value="Unassembled WGS sequence"/>
</dbReference>
<reference evidence="2 3" key="1">
    <citation type="journal article" date="2019" name="Commun. Biol.">
        <title>The bagworm genome reveals a unique fibroin gene that provides high tensile strength.</title>
        <authorList>
            <person name="Kono N."/>
            <person name="Nakamura H."/>
            <person name="Ohtoshi R."/>
            <person name="Tomita M."/>
            <person name="Numata K."/>
            <person name="Arakawa K."/>
        </authorList>
    </citation>
    <scope>NUCLEOTIDE SEQUENCE [LARGE SCALE GENOMIC DNA]</scope>
</reference>
<gene>
    <name evidence="2" type="ORF">EVAR_29896_1</name>
</gene>
<protein>
    <submittedName>
        <fullName evidence="2">Uncharacterized protein</fullName>
    </submittedName>
</protein>
<feature type="compositionally biased region" description="Basic residues" evidence="1">
    <location>
        <begin position="46"/>
        <end position="73"/>
    </location>
</feature>
<proteinExistence type="predicted"/>
<evidence type="ECO:0000313" key="3">
    <source>
        <dbReference type="Proteomes" id="UP000299102"/>
    </source>
</evidence>
<organism evidence="2 3">
    <name type="scientific">Eumeta variegata</name>
    <name type="common">Bagworm moth</name>
    <name type="synonym">Eumeta japonica</name>
    <dbReference type="NCBI Taxonomy" id="151549"/>
    <lineage>
        <taxon>Eukaryota</taxon>
        <taxon>Metazoa</taxon>
        <taxon>Ecdysozoa</taxon>
        <taxon>Arthropoda</taxon>
        <taxon>Hexapoda</taxon>
        <taxon>Insecta</taxon>
        <taxon>Pterygota</taxon>
        <taxon>Neoptera</taxon>
        <taxon>Endopterygota</taxon>
        <taxon>Lepidoptera</taxon>
        <taxon>Glossata</taxon>
        <taxon>Ditrysia</taxon>
        <taxon>Tineoidea</taxon>
        <taxon>Psychidae</taxon>
        <taxon>Oiketicinae</taxon>
        <taxon>Eumeta</taxon>
    </lineage>
</organism>
<evidence type="ECO:0000256" key="1">
    <source>
        <dbReference type="SAM" id="MobiDB-lite"/>
    </source>
</evidence>
<dbReference type="EMBL" id="BGZK01000289">
    <property type="protein sequence ID" value="GBP34501.1"/>
    <property type="molecule type" value="Genomic_DNA"/>
</dbReference>
<sequence length="73" mass="7978">MRVVRAATVNTGTRRAAKLGSYTSKQCPEAQTGARRSPGAAETRALARRARAAARRRRHNLKASRRHSAAHTN</sequence>
<keyword evidence="3" id="KW-1185">Reference proteome</keyword>
<evidence type="ECO:0000313" key="2">
    <source>
        <dbReference type="EMBL" id="GBP34501.1"/>
    </source>
</evidence>
<dbReference type="AlphaFoldDB" id="A0A4C1V6Q7"/>
<accession>A0A4C1V6Q7</accession>
<comment type="caution">
    <text evidence="2">The sequence shown here is derived from an EMBL/GenBank/DDBJ whole genome shotgun (WGS) entry which is preliminary data.</text>
</comment>